<feature type="domain" description="Response regulatory" evidence="20">
    <location>
        <begin position="7"/>
        <end position="124"/>
    </location>
</feature>
<keyword evidence="13" id="KW-0535">Nitrogen fixation</keyword>
<evidence type="ECO:0000256" key="4">
    <source>
        <dbReference type="ARBA" id="ARBA00022491"/>
    </source>
</evidence>
<dbReference type="InterPro" id="IPR058031">
    <property type="entry name" value="AAA_lid_NorR"/>
</dbReference>
<evidence type="ECO:0000256" key="14">
    <source>
        <dbReference type="ARBA" id="ARBA00029881"/>
    </source>
</evidence>
<dbReference type="PROSITE" id="PS00676">
    <property type="entry name" value="SIGMA54_INTERACT_2"/>
    <property type="match status" value="1"/>
</dbReference>
<dbReference type="InterPro" id="IPR001789">
    <property type="entry name" value="Sig_transdc_resp-reg_receiver"/>
</dbReference>
<evidence type="ECO:0000256" key="9">
    <source>
        <dbReference type="ARBA" id="ARBA00023015"/>
    </source>
</evidence>
<dbReference type="InterPro" id="IPR027417">
    <property type="entry name" value="P-loop_NTPase"/>
</dbReference>
<evidence type="ECO:0000256" key="16">
    <source>
        <dbReference type="ARBA" id="ARBA00043886"/>
    </source>
</evidence>
<keyword evidence="3" id="KW-0963">Cytoplasm</keyword>
<keyword evidence="6" id="KW-0547">Nucleotide-binding</keyword>
<dbReference type="Gene3D" id="3.40.50.2300">
    <property type="match status" value="1"/>
</dbReference>
<evidence type="ECO:0000313" key="21">
    <source>
        <dbReference type="EMBL" id="MEJ8473088.1"/>
    </source>
</evidence>
<feature type="domain" description="Sigma-54 factor interaction" evidence="19">
    <location>
        <begin position="149"/>
        <end position="379"/>
    </location>
</feature>
<dbReference type="Gene3D" id="1.10.10.60">
    <property type="entry name" value="Homeodomain-like"/>
    <property type="match status" value="1"/>
</dbReference>
<keyword evidence="9" id="KW-0805">Transcription regulation</keyword>
<keyword evidence="4" id="KW-0678">Repressor</keyword>
<keyword evidence="5 17" id="KW-0597">Phosphoprotein</keyword>
<accession>A0ABU8TG07</accession>
<dbReference type="SMART" id="SM00382">
    <property type="entry name" value="AAA"/>
    <property type="match status" value="1"/>
</dbReference>
<dbReference type="InterPro" id="IPR025662">
    <property type="entry name" value="Sigma_54_int_dom_ATP-bd_1"/>
</dbReference>
<dbReference type="EMBL" id="JBAKIA010000001">
    <property type="protein sequence ID" value="MEJ8473088.1"/>
    <property type="molecule type" value="Genomic_DNA"/>
</dbReference>
<evidence type="ECO:0000256" key="1">
    <source>
        <dbReference type="ARBA" id="ARBA00004496"/>
    </source>
</evidence>
<evidence type="ECO:0000256" key="15">
    <source>
        <dbReference type="ARBA" id="ARBA00031910"/>
    </source>
</evidence>
<comment type="subcellular location">
    <subcellularLocation>
        <location evidence="1">Cytoplasm</location>
    </subcellularLocation>
</comment>
<dbReference type="InterPro" id="IPR002197">
    <property type="entry name" value="HTH_Fis"/>
</dbReference>
<dbReference type="PANTHER" id="PTHR32071">
    <property type="entry name" value="TRANSCRIPTIONAL REGULATORY PROTEIN"/>
    <property type="match status" value="1"/>
</dbReference>
<keyword evidence="12" id="KW-0804">Transcription</keyword>
<dbReference type="PROSITE" id="PS00688">
    <property type="entry name" value="SIGMA54_INTERACT_3"/>
    <property type="match status" value="1"/>
</dbReference>
<dbReference type="CDD" id="cd00156">
    <property type="entry name" value="REC"/>
    <property type="match status" value="1"/>
</dbReference>
<evidence type="ECO:0000256" key="8">
    <source>
        <dbReference type="ARBA" id="ARBA00023012"/>
    </source>
</evidence>
<reference evidence="21 22" key="1">
    <citation type="submission" date="2024-02" db="EMBL/GenBank/DDBJ databases">
        <title>Roseibium algae sp. nov., isolated from marine alga (Grateloupia sp.), showing potential in myo-inositol conversion.</title>
        <authorList>
            <person name="Wang Y."/>
        </authorList>
    </citation>
    <scope>NUCLEOTIDE SEQUENCE [LARGE SCALE GENOMIC DNA]</scope>
    <source>
        <strain evidence="21 22">H3510</strain>
    </source>
</reference>
<evidence type="ECO:0000259" key="20">
    <source>
        <dbReference type="PROSITE" id="PS50110"/>
    </source>
</evidence>
<evidence type="ECO:0000256" key="18">
    <source>
        <dbReference type="SAM" id="MobiDB-lite"/>
    </source>
</evidence>
<evidence type="ECO:0000256" key="12">
    <source>
        <dbReference type="ARBA" id="ARBA00023163"/>
    </source>
</evidence>
<dbReference type="PANTHER" id="PTHR32071:SF95">
    <property type="entry name" value="DNA-BINDING TRANSCRIPTIONAL REGULATOR NTRC"/>
    <property type="match status" value="1"/>
</dbReference>
<comment type="caution">
    <text evidence="21">The sequence shown here is derived from an EMBL/GenBank/DDBJ whole genome shotgun (WGS) entry which is preliminary data.</text>
</comment>
<dbReference type="InterPro" id="IPR002078">
    <property type="entry name" value="Sigma_54_int"/>
</dbReference>
<feature type="region of interest" description="Disordered" evidence="18">
    <location>
        <begin position="414"/>
        <end position="440"/>
    </location>
</feature>
<sequence length="523" mass="56951">MESNSSRILIVDDDPIQRRLLQEAVKRFGHRVKMAENGVEAVRIMTGPEGADIDLIILDMVMPELDGIGVLTQIRSQKISTPVIVQTAHGGIDAVVSAMNAGAQDFAVKPVSPERLNVSIRNLLKVSALEGEITRFRKQASGTLTFSDIITNSPAMERVINLGTRAASSNIPILIEGESGVGKELIASAIQGSGDRKNKSLVTVNCGAIPDNLVESILFGHEKGAFTGAVDKHVGKFQEAHGGTLFLDEVGELPTDVQVKLLRAIQENEIEPIGAKRPMKVDFRLISATNRRLVDQVKEGAFREDLFYRLNVFPIWIPPLRDRREDIPALSRHFLARFAAEEGKPQVSAIAPDALDLLQAYNWPGNIRQLENTVFRAVVLCDGASLTIDDFPQVSAAVQQAPQVPGHRIPEPPAIIGSEDSQTSTVTPTSAPPETTYADAPTSASQEAFRHAAPFGFMRNLDNDGHVRQLNDVEEELIRTAINHYSGRMTEVAKRLGIGRSTLYRKLKEYGLEEAADGKGAAA</sequence>
<evidence type="ECO:0000256" key="13">
    <source>
        <dbReference type="ARBA" id="ARBA00023231"/>
    </source>
</evidence>
<feature type="modified residue" description="4-aspartylphosphate" evidence="17">
    <location>
        <position position="59"/>
    </location>
</feature>
<proteinExistence type="predicted"/>
<evidence type="ECO:0000256" key="3">
    <source>
        <dbReference type="ARBA" id="ARBA00022490"/>
    </source>
</evidence>
<dbReference type="Pfam" id="PF00072">
    <property type="entry name" value="Response_reg"/>
    <property type="match status" value="1"/>
</dbReference>
<comment type="function">
    <text evidence="16">Member of the two-component regulatory system NtrB/NtrC, which controls expression of the nitrogen-regulated (ntr) genes in response to nitrogen limitation. Phosphorylated NtrC binds directly to DNA and stimulates the formation of open promoter-sigma54-RNA polymerase complexes.</text>
</comment>
<dbReference type="SMART" id="SM00448">
    <property type="entry name" value="REC"/>
    <property type="match status" value="1"/>
</dbReference>
<evidence type="ECO:0000256" key="2">
    <source>
        <dbReference type="ARBA" id="ARBA00019059"/>
    </source>
</evidence>
<dbReference type="Pfam" id="PF00158">
    <property type="entry name" value="Sigma54_activat"/>
    <property type="match status" value="1"/>
</dbReference>
<dbReference type="CDD" id="cd00009">
    <property type="entry name" value="AAA"/>
    <property type="match status" value="1"/>
</dbReference>
<keyword evidence="22" id="KW-1185">Reference proteome</keyword>
<dbReference type="SUPFAM" id="SSF52540">
    <property type="entry name" value="P-loop containing nucleoside triphosphate hydrolases"/>
    <property type="match status" value="1"/>
</dbReference>
<dbReference type="InterPro" id="IPR009057">
    <property type="entry name" value="Homeodomain-like_sf"/>
</dbReference>
<organism evidence="21 22">
    <name type="scientific">Roseibium algae</name>
    <dbReference type="NCBI Taxonomy" id="3123038"/>
    <lineage>
        <taxon>Bacteria</taxon>
        <taxon>Pseudomonadati</taxon>
        <taxon>Pseudomonadota</taxon>
        <taxon>Alphaproteobacteria</taxon>
        <taxon>Hyphomicrobiales</taxon>
        <taxon>Stappiaceae</taxon>
        <taxon>Roseibium</taxon>
    </lineage>
</organism>
<dbReference type="PROSITE" id="PS50045">
    <property type="entry name" value="SIGMA54_INTERACT_4"/>
    <property type="match status" value="1"/>
</dbReference>
<dbReference type="PROSITE" id="PS00675">
    <property type="entry name" value="SIGMA54_INTERACT_1"/>
    <property type="match status" value="1"/>
</dbReference>
<dbReference type="Pfam" id="PF02954">
    <property type="entry name" value="HTH_8"/>
    <property type="match status" value="1"/>
</dbReference>
<dbReference type="SUPFAM" id="SSF46689">
    <property type="entry name" value="Homeodomain-like"/>
    <property type="match status" value="1"/>
</dbReference>
<dbReference type="SUPFAM" id="SSF52172">
    <property type="entry name" value="CheY-like"/>
    <property type="match status" value="1"/>
</dbReference>
<evidence type="ECO:0000256" key="7">
    <source>
        <dbReference type="ARBA" id="ARBA00022840"/>
    </source>
</evidence>
<evidence type="ECO:0000256" key="17">
    <source>
        <dbReference type="PROSITE-ProRule" id="PRU00169"/>
    </source>
</evidence>
<dbReference type="RefSeq" id="WP_340272598.1">
    <property type="nucleotide sequence ID" value="NZ_JBAKIA010000001.1"/>
</dbReference>
<dbReference type="PROSITE" id="PS50110">
    <property type="entry name" value="RESPONSE_REGULATORY"/>
    <property type="match status" value="1"/>
</dbReference>
<evidence type="ECO:0000256" key="5">
    <source>
        <dbReference type="ARBA" id="ARBA00022553"/>
    </source>
</evidence>
<dbReference type="InterPro" id="IPR025943">
    <property type="entry name" value="Sigma_54_int_dom_ATP-bd_2"/>
</dbReference>
<dbReference type="Gene3D" id="3.40.50.300">
    <property type="entry name" value="P-loop containing nucleotide triphosphate hydrolases"/>
    <property type="match status" value="1"/>
</dbReference>
<evidence type="ECO:0000313" key="22">
    <source>
        <dbReference type="Proteomes" id="UP001385499"/>
    </source>
</evidence>
<dbReference type="InterPro" id="IPR011006">
    <property type="entry name" value="CheY-like_superfamily"/>
</dbReference>
<dbReference type="InterPro" id="IPR003593">
    <property type="entry name" value="AAA+_ATPase"/>
</dbReference>
<dbReference type="InterPro" id="IPR025944">
    <property type="entry name" value="Sigma_54_int_dom_CS"/>
</dbReference>
<keyword evidence="7" id="KW-0067">ATP-binding</keyword>
<keyword evidence="10" id="KW-0238">DNA-binding</keyword>
<evidence type="ECO:0000256" key="6">
    <source>
        <dbReference type="ARBA" id="ARBA00022741"/>
    </source>
</evidence>
<dbReference type="Pfam" id="PF25601">
    <property type="entry name" value="AAA_lid_14"/>
    <property type="match status" value="1"/>
</dbReference>
<dbReference type="Proteomes" id="UP001385499">
    <property type="component" value="Unassembled WGS sequence"/>
</dbReference>
<evidence type="ECO:0000256" key="11">
    <source>
        <dbReference type="ARBA" id="ARBA00023159"/>
    </source>
</evidence>
<keyword evidence="11" id="KW-0010">Activator</keyword>
<evidence type="ECO:0000256" key="10">
    <source>
        <dbReference type="ARBA" id="ARBA00023125"/>
    </source>
</evidence>
<keyword evidence="8" id="KW-0902">Two-component regulatory system</keyword>
<gene>
    <name evidence="21" type="ORF">V6575_03230</name>
</gene>
<dbReference type="PRINTS" id="PR01590">
    <property type="entry name" value="HTHFIS"/>
</dbReference>
<dbReference type="Gene3D" id="1.10.8.60">
    <property type="match status" value="1"/>
</dbReference>
<name>A0ABU8TG07_9HYPH</name>
<protein>
    <recommendedName>
        <fullName evidence="2">DNA-binding transcriptional regulator NtrC</fullName>
    </recommendedName>
    <alternativeName>
        <fullName evidence="14">Nitrogen regulation protein NR(I)</fullName>
    </alternativeName>
    <alternativeName>
        <fullName evidence="15">Nitrogen regulator I</fullName>
    </alternativeName>
</protein>
<feature type="compositionally biased region" description="Polar residues" evidence="18">
    <location>
        <begin position="419"/>
        <end position="433"/>
    </location>
</feature>
<evidence type="ECO:0000259" key="19">
    <source>
        <dbReference type="PROSITE" id="PS50045"/>
    </source>
</evidence>